<keyword evidence="1" id="KW-0732">Signal</keyword>
<keyword evidence="3" id="KW-1185">Reference proteome</keyword>
<dbReference type="PANTHER" id="PTHR47791">
    <property type="entry name" value="MEIOTICALLY UP-REGULATED GENE 191 PROTEIN"/>
    <property type="match status" value="1"/>
</dbReference>
<dbReference type="Proteomes" id="UP000282759">
    <property type="component" value="Unassembled WGS sequence"/>
</dbReference>
<dbReference type="SUPFAM" id="SSF48208">
    <property type="entry name" value="Six-hairpin glycosidases"/>
    <property type="match status" value="1"/>
</dbReference>
<dbReference type="InterPro" id="IPR053169">
    <property type="entry name" value="MUG_Protein"/>
</dbReference>
<comment type="caution">
    <text evidence="2">The sequence shown here is derived from an EMBL/GenBank/DDBJ whole genome shotgun (WGS) entry which is preliminary data.</text>
</comment>
<dbReference type="Gene3D" id="1.50.10.20">
    <property type="match status" value="1"/>
</dbReference>
<dbReference type="RefSeq" id="WP_127702771.1">
    <property type="nucleotide sequence ID" value="NZ_SACK01000001.1"/>
</dbReference>
<protein>
    <submittedName>
        <fullName evidence="2">Hydrolase</fullName>
    </submittedName>
</protein>
<dbReference type="AlphaFoldDB" id="A0A437MXJ3"/>
<dbReference type="GO" id="GO:0005975">
    <property type="term" value="P:carbohydrate metabolic process"/>
    <property type="evidence" value="ECO:0007669"/>
    <property type="project" value="InterPro"/>
</dbReference>
<keyword evidence="2" id="KW-0378">Hydrolase</keyword>
<dbReference type="OrthoDB" id="2505409at2"/>
<accession>A0A437MXJ3</accession>
<dbReference type="Pfam" id="PF03663">
    <property type="entry name" value="Glyco_hydro_76"/>
    <property type="match status" value="1"/>
</dbReference>
<evidence type="ECO:0000313" key="3">
    <source>
        <dbReference type="Proteomes" id="UP000282759"/>
    </source>
</evidence>
<evidence type="ECO:0000313" key="2">
    <source>
        <dbReference type="EMBL" id="RVU02395.1"/>
    </source>
</evidence>
<dbReference type="EMBL" id="SACK01000001">
    <property type="protein sequence ID" value="RVU02395.1"/>
    <property type="molecule type" value="Genomic_DNA"/>
</dbReference>
<evidence type="ECO:0000256" key="1">
    <source>
        <dbReference type="SAM" id="SignalP"/>
    </source>
</evidence>
<proteinExistence type="predicted"/>
<feature type="signal peptide" evidence="1">
    <location>
        <begin position="1"/>
        <end position="27"/>
    </location>
</feature>
<gene>
    <name evidence="2" type="ORF">EOD41_00185</name>
</gene>
<dbReference type="InterPro" id="IPR008928">
    <property type="entry name" value="6-hairpin_glycosidase_sf"/>
</dbReference>
<name>A0A437MXJ3_9SPHI</name>
<feature type="chain" id="PRO_5019254610" evidence="1">
    <location>
        <begin position="28"/>
        <end position="400"/>
    </location>
</feature>
<dbReference type="GO" id="GO:0016787">
    <property type="term" value="F:hydrolase activity"/>
    <property type="evidence" value="ECO:0007669"/>
    <property type="project" value="UniProtKB-KW"/>
</dbReference>
<dbReference type="PANTHER" id="PTHR47791:SF4">
    <property type="entry name" value="(PUTATIVE SECRETED PROTEIN)-RELATED"/>
    <property type="match status" value="1"/>
</dbReference>
<organism evidence="2 3">
    <name type="scientific">Mucilaginibacter limnophilus</name>
    <dbReference type="NCBI Taxonomy" id="1932778"/>
    <lineage>
        <taxon>Bacteria</taxon>
        <taxon>Pseudomonadati</taxon>
        <taxon>Bacteroidota</taxon>
        <taxon>Sphingobacteriia</taxon>
        <taxon>Sphingobacteriales</taxon>
        <taxon>Sphingobacteriaceae</taxon>
        <taxon>Mucilaginibacter</taxon>
    </lineage>
</organism>
<reference evidence="2 3" key="1">
    <citation type="submission" date="2019-01" db="EMBL/GenBank/DDBJ databases">
        <authorList>
            <person name="Chen W.-M."/>
        </authorList>
    </citation>
    <scope>NUCLEOTIDE SEQUENCE [LARGE SCALE GENOMIC DNA]</scope>
    <source>
        <strain evidence="2 3">YBJ-36</strain>
    </source>
</reference>
<dbReference type="PIRSF" id="PIRSF021505">
    <property type="entry name" value="O_gly_hdrol"/>
    <property type="match status" value="1"/>
</dbReference>
<sequence>MKLNTKNVVIRACFALIAAGFALPVSAQGQFSSAEYQKRADEFYTKVWNHYRVPKYGLFAENYPSNPNDTLTYFQGAGEKEREVSFLWPFSGVLSSTNVMLKIPQLRKKHLLYLDTLIKGIEKYRDRSRTPSGYQAYPVQFEKVDRYYDDNGLVGIDYAEAYLNTKNPLYLKRAKEVFAFILSGWDDKLGGGVYWLEGHNDMKPACSNGMATLTALKVYQSTKDPYYLKWGQKFYDWMYNNLRDSAGVYWNDKKTDGSIVKTQWTYNSGSMLEASVMLYKFTNDKKYLTEAKAIAAGTLAHFGAQKQSDKLAIHVDLPWFLTVLFRGYEALYHIDGDYKYISAVETSVNYAWQNSRDKYGFITKSWLPKPNEIEKPKWLLDEACIAELYARLSLINKEKK</sequence>
<dbReference type="InterPro" id="IPR014512">
    <property type="entry name" value="O_gly_hydro"/>
</dbReference>
<dbReference type="InterPro" id="IPR005198">
    <property type="entry name" value="Glyco_hydro_76"/>
</dbReference>